<organism evidence="1 2">
    <name type="scientific">Actinomadura graeca</name>
    <dbReference type="NCBI Taxonomy" id="2750812"/>
    <lineage>
        <taxon>Bacteria</taxon>
        <taxon>Bacillati</taxon>
        <taxon>Actinomycetota</taxon>
        <taxon>Actinomycetes</taxon>
        <taxon>Streptosporangiales</taxon>
        <taxon>Thermomonosporaceae</taxon>
        <taxon>Actinomadura</taxon>
    </lineage>
</organism>
<name>A0ABX8QWG4_9ACTN</name>
<keyword evidence="2" id="KW-1185">Reference proteome</keyword>
<dbReference type="Proteomes" id="UP001049518">
    <property type="component" value="Chromosome"/>
</dbReference>
<evidence type="ECO:0000313" key="1">
    <source>
        <dbReference type="EMBL" id="QXJ23100.1"/>
    </source>
</evidence>
<dbReference type="RefSeq" id="WP_231328780.1">
    <property type="nucleotide sequence ID" value="NZ_CP059572.1"/>
</dbReference>
<gene>
    <name evidence="1" type="ORF">AGRA3207_004216</name>
</gene>
<accession>A0ABX8QWG4</accession>
<sequence length="95" mass="10418">MPPFDELPPARRYGPLDSLFAALRRRAPQVSVQPPDDGLRVGYRDRTATIVWDGDVELYLWISGPDGGQLDRDAEKAAEQIAWTLGAPVSPTPSS</sequence>
<reference evidence="1" key="1">
    <citation type="submission" date="2020-07" db="EMBL/GenBank/DDBJ databases">
        <authorList>
            <person name="Tarantini F.S."/>
            <person name="Hong K.W."/>
            <person name="Chan K.G."/>
        </authorList>
    </citation>
    <scope>NUCLEOTIDE SEQUENCE</scope>
    <source>
        <strain evidence="1">32-07</strain>
    </source>
</reference>
<proteinExistence type="predicted"/>
<protein>
    <submittedName>
        <fullName evidence="1">Uncharacterized protein</fullName>
    </submittedName>
</protein>
<evidence type="ECO:0000313" key="2">
    <source>
        <dbReference type="Proteomes" id="UP001049518"/>
    </source>
</evidence>
<dbReference type="EMBL" id="CP059572">
    <property type="protein sequence ID" value="QXJ23100.1"/>
    <property type="molecule type" value="Genomic_DNA"/>
</dbReference>